<accession>A0AAT9FGL7</accession>
<evidence type="ECO:0000313" key="1">
    <source>
        <dbReference type="EMBL" id="BDS05057.1"/>
    </source>
</evidence>
<proteinExistence type="predicted"/>
<name>A0AAT9FGL7_9BACT</name>
<sequence>MNCLPKRKQVKSYFGGGRKGKRGHGAIVNIFEFGLLKRNGKVYIAVIPDMMTDSLILTIREKVTPDSLVYADHFRARNALDISVFHALRLNHFELFANEKGHIDGARISKTSSSLIYDVSTVFKMSSSIGC</sequence>
<protein>
    <recommendedName>
        <fullName evidence="2">ISXO2-like transposase domain-containing protein</fullName>
    </recommendedName>
</protein>
<organism evidence="1">
    <name type="scientific">Oceaniferula spumae</name>
    <dbReference type="NCBI Taxonomy" id="2979115"/>
    <lineage>
        <taxon>Bacteria</taxon>
        <taxon>Pseudomonadati</taxon>
        <taxon>Verrucomicrobiota</taxon>
        <taxon>Verrucomicrobiia</taxon>
        <taxon>Verrucomicrobiales</taxon>
        <taxon>Verrucomicrobiaceae</taxon>
        <taxon>Oceaniferula</taxon>
    </lineage>
</organism>
<gene>
    <name evidence="1" type="ORF">NT6N_00970</name>
</gene>
<dbReference type="EMBL" id="AP026866">
    <property type="protein sequence ID" value="BDS05057.1"/>
    <property type="molecule type" value="Genomic_DNA"/>
</dbReference>
<evidence type="ECO:0008006" key="2">
    <source>
        <dbReference type="Google" id="ProtNLM"/>
    </source>
</evidence>
<dbReference type="KEGG" id="osu:NT6N_00970"/>
<dbReference type="AlphaFoldDB" id="A0AAT9FGL7"/>
<reference evidence="1" key="1">
    <citation type="submission" date="2024-07" db="EMBL/GenBank/DDBJ databases">
        <title>Complete genome sequence of Verrucomicrobiaceae bacterium NT6N.</title>
        <authorList>
            <person name="Huang C."/>
            <person name="Takami H."/>
            <person name="Hamasaki K."/>
        </authorList>
    </citation>
    <scope>NUCLEOTIDE SEQUENCE</scope>
    <source>
        <strain evidence="1">NT6N</strain>
    </source>
</reference>